<accession>A0A1G4AN18</accession>
<dbReference type="Proteomes" id="UP000176998">
    <property type="component" value="Unassembled WGS sequence"/>
</dbReference>
<organism evidence="1 2">
    <name type="scientific">Colletotrichum orchidophilum</name>
    <dbReference type="NCBI Taxonomy" id="1209926"/>
    <lineage>
        <taxon>Eukaryota</taxon>
        <taxon>Fungi</taxon>
        <taxon>Dikarya</taxon>
        <taxon>Ascomycota</taxon>
        <taxon>Pezizomycotina</taxon>
        <taxon>Sordariomycetes</taxon>
        <taxon>Hypocreomycetidae</taxon>
        <taxon>Glomerellales</taxon>
        <taxon>Glomerellaceae</taxon>
        <taxon>Colletotrichum</taxon>
    </lineage>
</organism>
<dbReference type="RefSeq" id="XP_022467765.1">
    <property type="nucleotide sequence ID" value="XM_022625725.1"/>
</dbReference>
<proteinExistence type="predicted"/>
<dbReference type="EMBL" id="MJBS01000240">
    <property type="protein sequence ID" value="OHE90588.1"/>
    <property type="molecule type" value="Genomic_DNA"/>
</dbReference>
<dbReference type="OrthoDB" id="4849367at2759"/>
<gene>
    <name evidence="1" type="ORF">CORC01_14114</name>
</gene>
<dbReference type="GeneID" id="34567235"/>
<reference evidence="1 2" key="1">
    <citation type="submission" date="2016-09" db="EMBL/GenBank/DDBJ databases">
        <authorList>
            <person name="Capua I."/>
            <person name="De Benedictis P."/>
            <person name="Joannis T."/>
            <person name="Lombin L.H."/>
            <person name="Cattoli G."/>
        </authorList>
    </citation>
    <scope>NUCLEOTIDE SEQUENCE [LARGE SCALE GENOMIC DNA]</scope>
    <source>
        <strain evidence="1 2">IMI 309357</strain>
    </source>
</reference>
<dbReference type="AlphaFoldDB" id="A0A1G4AN18"/>
<name>A0A1G4AN18_9PEZI</name>
<keyword evidence="2" id="KW-1185">Reference proteome</keyword>
<evidence type="ECO:0000313" key="1">
    <source>
        <dbReference type="EMBL" id="OHE90588.1"/>
    </source>
</evidence>
<evidence type="ECO:0000313" key="2">
    <source>
        <dbReference type="Proteomes" id="UP000176998"/>
    </source>
</evidence>
<protein>
    <submittedName>
        <fullName evidence="1">Uncharacterized protein</fullName>
    </submittedName>
</protein>
<comment type="caution">
    <text evidence="1">The sequence shown here is derived from an EMBL/GenBank/DDBJ whole genome shotgun (WGS) entry which is preliminary data.</text>
</comment>
<sequence>MQRLNLAHQFQFYPQPHLPAAFHVDPVTESRPSISVEPGVAQMRRLACCLPRNLGPARLLSSRCAAL</sequence>